<dbReference type="InterPro" id="IPR001789">
    <property type="entry name" value="Sig_transdc_resp-reg_receiver"/>
</dbReference>
<dbReference type="InterPro" id="IPR035965">
    <property type="entry name" value="PAS-like_dom_sf"/>
</dbReference>
<dbReference type="Proteomes" id="UP000070498">
    <property type="component" value="Unassembled WGS sequence"/>
</dbReference>
<sequence>MTHSETLPWLVGGGDTGNAIRKYDWTNNPVGFPANWPESLRTLVGVMLSSKQPMFLAWGEERRMFYNDGYAEMLQSRHPAAMGERLDVVWSDIMDDVGPLIEDCYRGKPTYMDDIVLYMTRQGEPTETHFAFAYTPVLAVDGSVIGVFCTTTETTERVKAERARAHAEQERVLLDRKLLAAAEGERDRLFEMSRDLFGVATFDGMLKTINPAWSRQLERSHEALLATPFAEIIHPDDLPTTGDTVAALQSGKPVHQFLVRLLKADGTAVPFAWSAVPDPTPGSNSFYTVGRDISEQVAAEADLKIAQDALRQAQKMESIGQLTGGIAHDFNNLLGGISGSLEMLQKRLSQGRYTEVDKYIDGAQGAAKRAAALTHRLLAFSRRQTLDPKPTDVKILVDGLSDLVARTVGPQIEMKVIAPDDLWLTLVDPNQLENALLNLCINARDAMPDGGKLSIELSNHTFRGRAATERSLSPGNYLSVCVIDTGSGMTDEVRARAVDPFFTTKPLGQGTGLGLSMIYGFVSQSGGQIRIDSEVGKGTTICLYLPRFEGECEIDDAVETGPSVAIKGKETVLVIDDEPSIRMLAVDVLEELGYRTLEAGDGPSGLTILQQFPEVELLVTDVGLPGGMNGRQVADAARAVKPSLKVLFITGYAETSVWKEGSPEKGMQVLTKPFSVDSLTQKVGELLDR</sequence>
<feature type="modified residue" description="4-aspartylphosphate" evidence="4">
    <location>
        <position position="621"/>
    </location>
</feature>
<proteinExistence type="predicted"/>
<evidence type="ECO:0000313" key="7">
    <source>
        <dbReference type="EMBL" id="KXG87548.1"/>
    </source>
</evidence>
<dbReference type="InterPro" id="IPR011006">
    <property type="entry name" value="CheY-like_superfamily"/>
</dbReference>
<dbReference type="InterPro" id="IPR036097">
    <property type="entry name" value="HisK_dim/P_sf"/>
</dbReference>
<dbReference type="InterPro" id="IPR003594">
    <property type="entry name" value="HATPase_dom"/>
</dbReference>
<dbReference type="Gene3D" id="3.40.50.2300">
    <property type="match status" value="1"/>
</dbReference>
<name>A0A135P867_9HYPH</name>
<dbReference type="PROSITE" id="PS50110">
    <property type="entry name" value="RESPONSE_REGULATORY"/>
    <property type="match status" value="1"/>
</dbReference>
<dbReference type="PRINTS" id="PR00344">
    <property type="entry name" value="BCTRLSENSOR"/>
</dbReference>
<dbReference type="Pfam" id="PF02518">
    <property type="entry name" value="HATPase_c"/>
    <property type="match status" value="1"/>
</dbReference>
<dbReference type="PANTHER" id="PTHR43065">
    <property type="entry name" value="SENSOR HISTIDINE KINASE"/>
    <property type="match status" value="1"/>
</dbReference>
<accession>A0A135P867</accession>
<evidence type="ECO:0000259" key="5">
    <source>
        <dbReference type="PROSITE" id="PS50109"/>
    </source>
</evidence>
<dbReference type="PANTHER" id="PTHR43065:SF42">
    <property type="entry name" value="TWO-COMPONENT SENSOR PPRA"/>
    <property type="match status" value="1"/>
</dbReference>
<dbReference type="CDD" id="cd18161">
    <property type="entry name" value="REC_hyHK_blue-like"/>
    <property type="match status" value="1"/>
</dbReference>
<gene>
    <name evidence="7" type="ORF">ATO67_18010</name>
</gene>
<dbReference type="EMBL" id="LNUW01000004">
    <property type="protein sequence ID" value="KXG87548.1"/>
    <property type="molecule type" value="Genomic_DNA"/>
</dbReference>
<dbReference type="Pfam" id="PF00072">
    <property type="entry name" value="Response_reg"/>
    <property type="match status" value="1"/>
</dbReference>
<evidence type="ECO:0000313" key="8">
    <source>
        <dbReference type="Proteomes" id="UP000070498"/>
    </source>
</evidence>
<dbReference type="EC" id="2.7.13.3" evidence="2"/>
<dbReference type="SUPFAM" id="SSF55785">
    <property type="entry name" value="PYP-like sensor domain (PAS domain)"/>
    <property type="match status" value="1"/>
</dbReference>
<dbReference type="PROSITE" id="PS50109">
    <property type="entry name" value="HIS_KIN"/>
    <property type="match status" value="1"/>
</dbReference>
<dbReference type="SUPFAM" id="SSF52172">
    <property type="entry name" value="CheY-like"/>
    <property type="match status" value="1"/>
</dbReference>
<organism evidence="7 8">
    <name type="scientific">Agrobacterium bohemicum</name>
    <dbReference type="NCBI Taxonomy" id="2052828"/>
    <lineage>
        <taxon>Bacteria</taxon>
        <taxon>Pseudomonadati</taxon>
        <taxon>Pseudomonadota</taxon>
        <taxon>Alphaproteobacteria</taxon>
        <taxon>Hyphomicrobiales</taxon>
        <taxon>Rhizobiaceae</taxon>
        <taxon>Rhizobium/Agrobacterium group</taxon>
        <taxon>Agrobacterium</taxon>
    </lineage>
</organism>
<evidence type="ECO:0000256" key="2">
    <source>
        <dbReference type="ARBA" id="ARBA00012438"/>
    </source>
</evidence>
<dbReference type="GO" id="GO:0000155">
    <property type="term" value="F:phosphorelay sensor kinase activity"/>
    <property type="evidence" value="ECO:0007669"/>
    <property type="project" value="InterPro"/>
</dbReference>
<dbReference type="Pfam" id="PF00512">
    <property type="entry name" value="HisKA"/>
    <property type="match status" value="1"/>
</dbReference>
<dbReference type="SUPFAM" id="SSF55874">
    <property type="entry name" value="ATPase domain of HSP90 chaperone/DNA topoisomerase II/histidine kinase"/>
    <property type="match status" value="1"/>
</dbReference>
<dbReference type="InterPro" id="IPR036890">
    <property type="entry name" value="HATPase_C_sf"/>
</dbReference>
<keyword evidence="3 4" id="KW-0597">Phosphoprotein</keyword>
<evidence type="ECO:0000259" key="6">
    <source>
        <dbReference type="PROSITE" id="PS50110"/>
    </source>
</evidence>
<dbReference type="InterPro" id="IPR003661">
    <property type="entry name" value="HisK_dim/P_dom"/>
</dbReference>
<dbReference type="CDD" id="cd00082">
    <property type="entry name" value="HisKA"/>
    <property type="match status" value="1"/>
</dbReference>
<dbReference type="Gene3D" id="3.30.450.20">
    <property type="entry name" value="PAS domain"/>
    <property type="match status" value="2"/>
</dbReference>
<dbReference type="InterPro" id="IPR013656">
    <property type="entry name" value="PAS_4"/>
</dbReference>
<dbReference type="NCBIfam" id="TIGR00229">
    <property type="entry name" value="sensory_box"/>
    <property type="match status" value="1"/>
</dbReference>
<dbReference type="SUPFAM" id="SSF47384">
    <property type="entry name" value="Homodimeric domain of signal transducing histidine kinase"/>
    <property type="match status" value="1"/>
</dbReference>
<evidence type="ECO:0000256" key="3">
    <source>
        <dbReference type="ARBA" id="ARBA00022553"/>
    </source>
</evidence>
<protein>
    <recommendedName>
        <fullName evidence="2">histidine kinase</fullName>
        <ecNumber evidence="2">2.7.13.3</ecNumber>
    </recommendedName>
</protein>
<dbReference type="Gene3D" id="1.10.287.130">
    <property type="match status" value="1"/>
</dbReference>
<comment type="catalytic activity">
    <reaction evidence="1">
        <text>ATP + protein L-histidine = ADP + protein N-phospho-L-histidine.</text>
        <dbReference type="EC" id="2.7.13.3"/>
    </reaction>
</comment>
<reference evidence="7 8" key="1">
    <citation type="submission" date="2015-11" db="EMBL/GenBank/DDBJ databases">
        <title>Draft genome sequence of Agrobacterium sp. R89-1.</title>
        <authorList>
            <person name="Zahradnik J."/>
            <person name="Kyslikova E."/>
            <person name="Palyzova A."/>
            <person name="Kyslik P."/>
        </authorList>
    </citation>
    <scope>NUCLEOTIDE SEQUENCE [LARGE SCALE GENOMIC DNA]</scope>
    <source>
        <strain evidence="7 8">R89-1</strain>
    </source>
</reference>
<dbReference type="InterPro" id="IPR004358">
    <property type="entry name" value="Sig_transdc_His_kin-like_C"/>
</dbReference>
<dbReference type="InterPro" id="IPR000014">
    <property type="entry name" value="PAS"/>
</dbReference>
<feature type="domain" description="Histidine kinase" evidence="5">
    <location>
        <begin position="325"/>
        <end position="549"/>
    </location>
</feature>
<dbReference type="CDD" id="cd00130">
    <property type="entry name" value="PAS"/>
    <property type="match status" value="1"/>
</dbReference>
<dbReference type="Gene3D" id="3.30.565.10">
    <property type="entry name" value="Histidine kinase-like ATPase, C-terminal domain"/>
    <property type="match status" value="1"/>
</dbReference>
<evidence type="ECO:0000256" key="1">
    <source>
        <dbReference type="ARBA" id="ARBA00000085"/>
    </source>
</evidence>
<comment type="caution">
    <text evidence="7">The sequence shown here is derived from an EMBL/GenBank/DDBJ whole genome shotgun (WGS) entry which is preliminary data.</text>
</comment>
<dbReference type="SMART" id="SM00448">
    <property type="entry name" value="REC"/>
    <property type="match status" value="1"/>
</dbReference>
<dbReference type="InterPro" id="IPR005467">
    <property type="entry name" value="His_kinase_dom"/>
</dbReference>
<dbReference type="AlphaFoldDB" id="A0A135P867"/>
<dbReference type="STRING" id="2052828.ATO67_18010"/>
<dbReference type="SMART" id="SM00388">
    <property type="entry name" value="HisKA"/>
    <property type="match status" value="1"/>
</dbReference>
<dbReference type="Pfam" id="PF08448">
    <property type="entry name" value="PAS_4"/>
    <property type="match status" value="1"/>
</dbReference>
<evidence type="ECO:0000256" key="4">
    <source>
        <dbReference type="PROSITE-ProRule" id="PRU00169"/>
    </source>
</evidence>
<dbReference type="SMART" id="SM00387">
    <property type="entry name" value="HATPase_c"/>
    <property type="match status" value="1"/>
</dbReference>
<feature type="domain" description="Response regulatory" evidence="6">
    <location>
        <begin position="571"/>
        <end position="687"/>
    </location>
</feature>
<keyword evidence="8" id="KW-1185">Reference proteome</keyword>